<evidence type="ECO:0000313" key="1">
    <source>
        <dbReference type="EMBL" id="KKL07353.1"/>
    </source>
</evidence>
<accession>A0A0F9D5K2</accession>
<dbReference type="EMBL" id="LAZR01043325">
    <property type="protein sequence ID" value="KKL07353.1"/>
    <property type="molecule type" value="Genomic_DNA"/>
</dbReference>
<sequence>DNTTQYGIVGNDATSGSTTRIHLDGRIPFASTVSFFHEIFENPYRETLESSNGFSAWVGVPMMNANAQSFWMQSWGPCLISPGNITLDDPAADERTVYWGTNAVLFEAAVTGATSESQHAGYILNQGTGIAGPIIMLMCST</sequence>
<organism evidence="1">
    <name type="scientific">marine sediment metagenome</name>
    <dbReference type="NCBI Taxonomy" id="412755"/>
    <lineage>
        <taxon>unclassified sequences</taxon>
        <taxon>metagenomes</taxon>
        <taxon>ecological metagenomes</taxon>
    </lineage>
</organism>
<gene>
    <name evidence="1" type="ORF">LCGC14_2586900</name>
</gene>
<dbReference type="AlphaFoldDB" id="A0A0F9D5K2"/>
<feature type="non-terminal residue" evidence="1">
    <location>
        <position position="1"/>
    </location>
</feature>
<comment type="caution">
    <text evidence="1">The sequence shown here is derived from an EMBL/GenBank/DDBJ whole genome shotgun (WGS) entry which is preliminary data.</text>
</comment>
<name>A0A0F9D5K2_9ZZZZ</name>
<protein>
    <submittedName>
        <fullName evidence="1">Uncharacterized protein</fullName>
    </submittedName>
</protein>
<proteinExistence type="predicted"/>
<reference evidence="1" key="1">
    <citation type="journal article" date="2015" name="Nature">
        <title>Complex archaea that bridge the gap between prokaryotes and eukaryotes.</title>
        <authorList>
            <person name="Spang A."/>
            <person name="Saw J.H."/>
            <person name="Jorgensen S.L."/>
            <person name="Zaremba-Niedzwiedzka K."/>
            <person name="Martijn J."/>
            <person name="Lind A.E."/>
            <person name="van Eijk R."/>
            <person name="Schleper C."/>
            <person name="Guy L."/>
            <person name="Ettema T.J."/>
        </authorList>
    </citation>
    <scope>NUCLEOTIDE SEQUENCE</scope>
</reference>